<accession>A0ACA9LU33</accession>
<organism evidence="1 2">
    <name type="scientific">Dentiscutata heterogama</name>
    <dbReference type="NCBI Taxonomy" id="1316150"/>
    <lineage>
        <taxon>Eukaryota</taxon>
        <taxon>Fungi</taxon>
        <taxon>Fungi incertae sedis</taxon>
        <taxon>Mucoromycota</taxon>
        <taxon>Glomeromycotina</taxon>
        <taxon>Glomeromycetes</taxon>
        <taxon>Diversisporales</taxon>
        <taxon>Gigasporaceae</taxon>
        <taxon>Dentiscutata</taxon>
    </lineage>
</organism>
<feature type="non-terminal residue" evidence="1">
    <location>
        <position position="107"/>
    </location>
</feature>
<dbReference type="Proteomes" id="UP000789702">
    <property type="component" value="Unassembled WGS sequence"/>
</dbReference>
<evidence type="ECO:0000313" key="2">
    <source>
        <dbReference type="Proteomes" id="UP000789702"/>
    </source>
</evidence>
<gene>
    <name evidence="1" type="ORF">DHETER_LOCUS5211</name>
</gene>
<proteinExistence type="predicted"/>
<comment type="caution">
    <text evidence="1">The sequence shown here is derived from an EMBL/GenBank/DDBJ whole genome shotgun (WGS) entry which is preliminary data.</text>
</comment>
<reference evidence="1" key="1">
    <citation type="submission" date="2021-06" db="EMBL/GenBank/DDBJ databases">
        <authorList>
            <person name="Kallberg Y."/>
            <person name="Tangrot J."/>
            <person name="Rosling A."/>
        </authorList>
    </citation>
    <scope>NUCLEOTIDE SEQUENCE</scope>
    <source>
        <strain evidence="1">IL203A</strain>
    </source>
</reference>
<sequence length="107" mass="12251">MGTPGYTPIPFPNIRHPPQSNSVFAFNEMQVLDNTIARLFGNFHDLVLRRQHPVVGRVYVLLCFNELINNTIKQEEILLHINFISISGNPDQSADFLDKTKTTKKEK</sequence>
<dbReference type="EMBL" id="CAJVPU010005649">
    <property type="protein sequence ID" value="CAG8550660.1"/>
    <property type="molecule type" value="Genomic_DNA"/>
</dbReference>
<keyword evidence="2" id="KW-1185">Reference proteome</keyword>
<protein>
    <submittedName>
        <fullName evidence="1">2791_t:CDS:1</fullName>
    </submittedName>
</protein>
<name>A0ACA9LU33_9GLOM</name>
<evidence type="ECO:0000313" key="1">
    <source>
        <dbReference type="EMBL" id="CAG8550660.1"/>
    </source>
</evidence>